<dbReference type="EMBL" id="RCHS01001719">
    <property type="protein sequence ID" value="RMX51767.1"/>
    <property type="molecule type" value="Genomic_DNA"/>
</dbReference>
<keyword evidence="3" id="KW-1185">Reference proteome</keyword>
<dbReference type="SMART" id="SM00005">
    <property type="entry name" value="DEATH"/>
    <property type="match status" value="1"/>
</dbReference>
<dbReference type="GO" id="GO:0007165">
    <property type="term" value="P:signal transduction"/>
    <property type="evidence" value="ECO:0007669"/>
    <property type="project" value="InterPro"/>
</dbReference>
<dbReference type="SUPFAM" id="SSF47986">
    <property type="entry name" value="DEATH domain"/>
    <property type="match status" value="1"/>
</dbReference>
<dbReference type="Pfam" id="PF00531">
    <property type="entry name" value="Death"/>
    <property type="match status" value="1"/>
</dbReference>
<evidence type="ECO:0000313" key="2">
    <source>
        <dbReference type="EMBL" id="RMX51767.1"/>
    </source>
</evidence>
<dbReference type="InterPro" id="IPR011029">
    <property type="entry name" value="DEATH-like_dom_sf"/>
</dbReference>
<dbReference type="Gene3D" id="1.10.533.10">
    <property type="entry name" value="Death Domain, Fas"/>
    <property type="match status" value="1"/>
</dbReference>
<gene>
    <name evidence="2" type="ORF">pdam_00011645</name>
</gene>
<reference evidence="2 3" key="1">
    <citation type="journal article" date="2018" name="Sci. Rep.">
        <title>Comparative analysis of the Pocillopora damicornis genome highlights role of immune system in coral evolution.</title>
        <authorList>
            <person name="Cunning R."/>
            <person name="Bay R.A."/>
            <person name="Gillette P."/>
            <person name="Baker A.C."/>
            <person name="Traylor-Knowles N."/>
        </authorList>
    </citation>
    <scope>NUCLEOTIDE SEQUENCE [LARGE SCALE GENOMIC DNA]</scope>
    <source>
        <strain evidence="2">RSMAS</strain>
        <tissue evidence="2">Whole animal</tissue>
    </source>
</reference>
<evidence type="ECO:0000259" key="1">
    <source>
        <dbReference type="SMART" id="SM00005"/>
    </source>
</evidence>
<evidence type="ECO:0000313" key="3">
    <source>
        <dbReference type="Proteomes" id="UP000275408"/>
    </source>
</evidence>
<dbReference type="AlphaFoldDB" id="A0A3M6UDK1"/>
<name>A0A3M6UDK1_POCDA</name>
<comment type="caution">
    <text evidence="2">The sequence shown here is derived from an EMBL/GenBank/DDBJ whole genome shotgun (WGS) entry which is preliminary data.</text>
</comment>
<accession>A0A3M6UDK1</accession>
<protein>
    <recommendedName>
        <fullName evidence="1">Death domain-containing protein</fullName>
    </recommendedName>
</protein>
<feature type="domain" description="Death" evidence="1">
    <location>
        <begin position="26"/>
        <end position="116"/>
    </location>
</feature>
<organism evidence="2 3">
    <name type="scientific">Pocillopora damicornis</name>
    <name type="common">Cauliflower coral</name>
    <name type="synonym">Millepora damicornis</name>
    <dbReference type="NCBI Taxonomy" id="46731"/>
    <lineage>
        <taxon>Eukaryota</taxon>
        <taxon>Metazoa</taxon>
        <taxon>Cnidaria</taxon>
        <taxon>Anthozoa</taxon>
        <taxon>Hexacorallia</taxon>
        <taxon>Scleractinia</taxon>
        <taxon>Astrocoeniina</taxon>
        <taxon>Pocilloporidae</taxon>
        <taxon>Pocillopora</taxon>
    </lineage>
</organism>
<dbReference type="InterPro" id="IPR000488">
    <property type="entry name" value="Death_dom"/>
</dbReference>
<dbReference type="Proteomes" id="UP000275408">
    <property type="component" value="Unassembled WGS sequence"/>
</dbReference>
<dbReference type="OrthoDB" id="5973910at2759"/>
<sequence>MKRFHIFMKGNGRYPFKYGVSLRQRPHKGKAIPQDVRMKLMKLLDIESKPGNWRYLAERLGASYLDVQFLESRNRESPTQHVLNVFETMNKPLTFLRDVFIDLDRHDVVTVLNDEIN</sequence>
<proteinExistence type="predicted"/>